<accession>A0A4V6NYW2</accession>
<dbReference type="Gene3D" id="1.10.10.10">
    <property type="entry name" value="Winged helix-like DNA-binding domain superfamily/Winged helix DNA-binding domain"/>
    <property type="match status" value="1"/>
</dbReference>
<keyword evidence="8" id="KW-1185">Reference proteome</keyword>
<dbReference type="GO" id="GO:0006282">
    <property type="term" value="P:regulation of DNA repair"/>
    <property type="evidence" value="ECO:0007669"/>
    <property type="project" value="UniProtKB-UniRule"/>
</dbReference>
<protein>
    <recommendedName>
        <fullName evidence="3 5">Regulatory protein RecX</fullName>
    </recommendedName>
</protein>
<comment type="function">
    <text evidence="5">Modulates RecA activity.</text>
</comment>
<comment type="similarity">
    <text evidence="2 5">Belongs to the RecX family.</text>
</comment>
<gene>
    <name evidence="5" type="primary">recX</name>
    <name evidence="7" type="ORF">EDC37_10718</name>
</gene>
<dbReference type="InterPro" id="IPR003783">
    <property type="entry name" value="Regulatory_RecX"/>
</dbReference>
<dbReference type="PANTHER" id="PTHR33602:SF1">
    <property type="entry name" value="REGULATORY PROTEIN RECX FAMILY PROTEIN"/>
    <property type="match status" value="1"/>
</dbReference>
<sequence length="152" mass="17956">MRLKSNKSALAKAVDYLAVQDYSVKQIRDKLLRRGYQPSEITAAIDKLIEKKYLDDEQLCRRYWQMYLTEGKCSIRQIKAKLVVKGFASAIIDRYVPQDWDDYERTTVCSIWQKNKKKNIDSVKFMQYLYRKGFSMSSIHYAADKFANDELI</sequence>
<dbReference type="GO" id="GO:0005737">
    <property type="term" value="C:cytoplasm"/>
    <property type="evidence" value="ECO:0007669"/>
    <property type="project" value="UniProtKB-SubCell"/>
</dbReference>
<dbReference type="AlphaFoldDB" id="A0A4V6NYW2"/>
<dbReference type="OrthoDB" id="9804967at2"/>
<feature type="domain" description="RecX first three-helical" evidence="6">
    <location>
        <begin position="9"/>
        <end position="48"/>
    </location>
</feature>
<evidence type="ECO:0000256" key="1">
    <source>
        <dbReference type="ARBA" id="ARBA00004496"/>
    </source>
</evidence>
<dbReference type="Pfam" id="PF21982">
    <property type="entry name" value="RecX_HTH1"/>
    <property type="match status" value="1"/>
</dbReference>
<evidence type="ECO:0000259" key="6">
    <source>
        <dbReference type="Pfam" id="PF21982"/>
    </source>
</evidence>
<reference evidence="7 8" key="1">
    <citation type="submission" date="2019-03" db="EMBL/GenBank/DDBJ databases">
        <title>Genomic Encyclopedia of Type Strains, Phase IV (KMG-IV): sequencing the most valuable type-strain genomes for metagenomic binning, comparative biology and taxonomic classification.</title>
        <authorList>
            <person name="Goeker M."/>
        </authorList>
    </citation>
    <scope>NUCLEOTIDE SEQUENCE [LARGE SCALE GENOMIC DNA]</scope>
    <source>
        <strain evidence="7 8">DSM 20467</strain>
    </source>
</reference>
<dbReference type="InterPro" id="IPR036388">
    <property type="entry name" value="WH-like_DNA-bd_sf"/>
</dbReference>
<comment type="caution">
    <text evidence="7">The sequence shown here is derived from an EMBL/GenBank/DDBJ whole genome shotgun (WGS) entry which is preliminary data.</text>
</comment>
<dbReference type="Proteomes" id="UP000295188">
    <property type="component" value="Unassembled WGS sequence"/>
</dbReference>
<dbReference type="PANTHER" id="PTHR33602">
    <property type="entry name" value="REGULATORY PROTEIN RECX FAMILY PROTEIN"/>
    <property type="match status" value="1"/>
</dbReference>
<dbReference type="InterPro" id="IPR053926">
    <property type="entry name" value="RecX_HTH_1st"/>
</dbReference>
<proteinExistence type="inferred from homology"/>
<organism evidence="7 8">
    <name type="scientific">Pectinatus cerevisiiphilus</name>
    <dbReference type="NCBI Taxonomy" id="86956"/>
    <lineage>
        <taxon>Bacteria</taxon>
        <taxon>Bacillati</taxon>
        <taxon>Bacillota</taxon>
        <taxon>Negativicutes</taxon>
        <taxon>Selenomonadales</taxon>
        <taxon>Selenomonadaceae</taxon>
        <taxon>Pectinatus</taxon>
    </lineage>
</organism>
<evidence type="ECO:0000256" key="4">
    <source>
        <dbReference type="ARBA" id="ARBA00022490"/>
    </source>
</evidence>
<dbReference type="EMBL" id="SMAA01000007">
    <property type="protein sequence ID" value="TCS79252.1"/>
    <property type="molecule type" value="Genomic_DNA"/>
</dbReference>
<evidence type="ECO:0000256" key="2">
    <source>
        <dbReference type="ARBA" id="ARBA00009695"/>
    </source>
</evidence>
<evidence type="ECO:0000256" key="3">
    <source>
        <dbReference type="ARBA" id="ARBA00018111"/>
    </source>
</evidence>
<evidence type="ECO:0000256" key="5">
    <source>
        <dbReference type="HAMAP-Rule" id="MF_01114"/>
    </source>
</evidence>
<dbReference type="RefSeq" id="WP_132548930.1">
    <property type="nucleotide sequence ID" value="NZ_SMAA01000007.1"/>
</dbReference>
<evidence type="ECO:0000313" key="8">
    <source>
        <dbReference type="Proteomes" id="UP000295188"/>
    </source>
</evidence>
<name>A0A4V6NYW2_9FIRM</name>
<comment type="subcellular location">
    <subcellularLocation>
        <location evidence="1 5">Cytoplasm</location>
    </subcellularLocation>
</comment>
<dbReference type="HAMAP" id="MF_01114">
    <property type="entry name" value="RecX"/>
    <property type="match status" value="1"/>
</dbReference>
<keyword evidence="4 5" id="KW-0963">Cytoplasm</keyword>
<evidence type="ECO:0000313" key="7">
    <source>
        <dbReference type="EMBL" id="TCS79252.1"/>
    </source>
</evidence>